<dbReference type="Gene3D" id="2.40.37.10">
    <property type="entry name" value="Lyase, Ornithine Decarboxylase, Chain A, domain 1"/>
    <property type="match status" value="1"/>
</dbReference>
<evidence type="ECO:0000256" key="7">
    <source>
        <dbReference type="ARBA" id="ARBA00049127"/>
    </source>
</evidence>
<dbReference type="InterPro" id="IPR029066">
    <property type="entry name" value="PLP-binding_barrel"/>
</dbReference>
<keyword evidence="3" id="KW-0663">Pyridoxal phosphate</keyword>
<comment type="pathway">
    <text evidence="5">Amine and polyamine biosynthesis; putrescine biosynthesis via L-ornithine pathway; putrescine from L-ornithine: step 1/1.</text>
</comment>
<comment type="similarity">
    <text evidence="2">Belongs to the Orn/Lys/Arg decarboxylase class-II family.</text>
</comment>
<evidence type="ECO:0000256" key="4">
    <source>
        <dbReference type="ARBA" id="ARBA00023239"/>
    </source>
</evidence>
<evidence type="ECO:0000259" key="8">
    <source>
        <dbReference type="Pfam" id="PF02784"/>
    </source>
</evidence>
<dbReference type="InterPro" id="IPR022653">
    <property type="entry name" value="De-COase2_pyr-phos_BS"/>
</dbReference>
<dbReference type="SUPFAM" id="SSF50621">
    <property type="entry name" value="Alanine racemase C-terminal domain-like"/>
    <property type="match status" value="1"/>
</dbReference>
<dbReference type="InterPro" id="IPR022644">
    <property type="entry name" value="De-COase2_N"/>
</dbReference>
<dbReference type="GO" id="GO:0033387">
    <property type="term" value="P:putrescine biosynthetic process from arginine, via ornithine"/>
    <property type="evidence" value="ECO:0007669"/>
    <property type="project" value="TreeGrafter"/>
</dbReference>
<dbReference type="EMBL" id="MN740041">
    <property type="protein sequence ID" value="QHT85379.1"/>
    <property type="molecule type" value="Genomic_DNA"/>
</dbReference>
<evidence type="ECO:0000256" key="6">
    <source>
        <dbReference type="ARBA" id="ARBA00034138"/>
    </source>
</evidence>
<comment type="cofactor">
    <cofactor evidence="1">
        <name>pyridoxal 5'-phosphate</name>
        <dbReference type="ChEBI" id="CHEBI:597326"/>
    </cofactor>
</comment>
<organism evidence="9">
    <name type="scientific">viral metagenome</name>
    <dbReference type="NCBI Taxonomy" id="1070528"/>
    <lineage>
        <taxon>unclassified sequences</taxon>
        <taxon>metagenomes</taxon>
        <taxon>organismal metagenomes</taxon>
    </lineage>
</organism>
<protein>
    <recommendedName>
        <fullName evidence="6">ornithine decarboxylase</fullName>
        <ecNumber evidence="6">4.1.1.17</ecNumber>
    </recommendedName>
</protein>
<dbReference type="EC" id="4.1.1.17" evidence="6"/>
<evidence type="ECO:0000256" key="5">
    <source>
        <dbReference type="ARBA" id="ARBA00034115"/>
    </source>
</evidence>
<proteinExistence type="inferred from homology"/>
<dbReference type="Gene3D" id="3.20.20.10">
    <property type="entry name" value="Alanine racemase"/>
    <property type="match status" value="1"/>
</dbReference>
<evidence type="ECO:0000313" key="9">
    <source>
        <dbReference type="EMBL" id="QHT85379.1"/>
    </source>
</evidence>
<dbReference type="GO" id="GO:0005737">
    <property type="term" value="C:cytoplasm"/>
    <property type="evidence" value="ECO:0007669"/>
    <property type="project" value="TreeGrafter"/>
</dbReference>
<dbReference type="AlphaFoldDB" id="A0A6C0HXY0"/>
<dbReference type="PANTHER" id="PTHR11482">
    <property type="entry name" value="ARGININE/DIAMINOPIMELATE/ORNITHINE DECARBOXYLASE"/>
    <property type="match status" value="1"/>
</dbReference>
<dbReference type="FunFam" id="3.20.20.10:FF:000005">
    <property type="entry name" value="Ornithine decarboxylase"/>
    <property type="match status" value="1"/>
</dbReference>
<dbReference type="PANTHER" id="PTHR11482:SF6">
    <property type="entry name" value="ORNITHINE DECARBOXYLASE 1-RELATED"/>
    <property type="match status" value="1"/>
</dbReference>
<dbReference type="PRINTS" id="PR01182">
    <property type="entry name" value="ORNDCRBXLASE"/>
</dbReference>
<dbReference type="CDD" id="cd00622">
    <property type="entry name" value="PLPDE_III_ODC"/>
    <property type="match status" value="1"/>
</dbReference>
<keyword evidence="4" id="KW-0456">Lyase</keyword>
<feature type="domain" description="Orn/DAP/Arg decarboxylase 2 N-terminal" evidence="8">
    <location>
        <begin position="10"/>
        <end position="233"/>
    </location>
</feature>
<dbReference type="GO" id="GO:0004586">
    <property type="term" value="F:ornithine decarboxylase activity"/>
    <property type="evidence" value="ECO:0007669"/>
    <property type="project" value="UniProtKB-EC"/>
</dbReference>
<comment type="catalytic activity">
    <reaction evidence="7">
        <text>L-ornithine + H(+) = putrescine + CO2</text>
        <dbReference type="Rhea" id="RHEA:22964"/>
        <dbReference type="ChEBI" id="CHEBI:15378"/>
        <dbReference type="ChEBI" id="CHEBI:16526"/>
        <dbReference type="ChEBI" id="CHEBI:46911"/>
        <dbReference type="ChEBI" id="CHEBI:326268"/>
        <dbReference type="EC" id="4.1.1.17"/>
    </reaction>
</comment>
<dbReference type="Pfam" id="PF02784">
    <property type="entry name" value="Orn_Arg_deC_N"/>
    <property type="match status" value="1"/>
</dbReference>
<dbReference type="SUPFAM" id="SSF51419">
    <property type="entry name" value="PLP-binding barrel"/>
    <property type="match status" value="1"/>
</dbReference>
<dbReference type="InterPro" id="IPR000183">
    <property type="entry name" value="Orn/DAP/Arg_de-COase"/>
</dbReference>
<accession>A0A6C0HXY0</accession>
<evidence type="ECO:0000256" key="3">
    <source>
        <dbReference type="ARBA" id="ARBA00022898"/>
    </source>
</evidence>
<evidence type="ECO:0000256" key="2">
    <source>
        <dbReference type="ARBA" id="ARBA00008872"/>
    </source>
</evidence>
<name>A0A6C0HXY0_9ZZZZ</name>
<dbReference type="InterPro" id="IPR009006">
    <property type="entry name" value="Ala_racemase/Decarboxylase_C"/>
</dbReference>
<sequence length="340" mass="38586">MEPYCVVDLQKITQAYATWKRWLPEVSVYYAVKCNPQARVLQHMHSLGIQFDCASKREIEDVLTIAPPSDILFAHPIKVPHHIEFARDQGVNLMVYDSISELYKIKQTHPNADLLLRLWVKNTPGSLLSKKFGAEMQDVPALLKTAVTLNLNVIGFSFHVGSPCEDPQLYCEAMQLCRIACDIAMTHGIPITTIDIGGGFQESNFEACAQQVRRGMQMFENKRFISEVGRYLVESSHRLYVHIIGKKSQGKTRIYYINDGVYGTFNCKLFDHAKPVLMTDREGPLYPSVVYGPTCDSLDIVEEMVTLPDLQIGDVLYVDHYGAYTLTSCFNGYEMKTFLY</sequence>
<evidence type="ECO:0000256" key="1">
    <source>
        <dbReference type="ARBA" id="ARBA00001933"/>
    </source>
</evidence>
<dbReference type="PRINTS" id="PR01179">
    <property type="entry name" value="ODADCRBXLASE"/>
</dbReference>
<dbReference type="PROSITE" id="PS00878">
    <property type="entry name" value="ODR_DC_2_1"/>
    <property type="match status" value="1"/>
</dbReference>
<reference evidence="9" key="1">
    <citation type="journal article" date="2020" name="Nature">
        <title>Giant virus diversity and host interactions through global metagenomics.</title>
        <authorList>
            <person name="Schulz F."/>
            <person name="Roux S."/>
            <person name="Paez-Espino D."/>
            <person name="Jungbluth S."/>
            <person name="Walsh D.A."/>
            <person name="Denef V.J."/>
            <person name="McMahon K.D."/>
            <person name="Konstantinidis K.T."/>
            <person name="Eloe-Fadrosh E.A."/>
            <person name="Kyrpides N.C."/>
            <person name="Woyke T."/>
        </authorList>
    </citation>
    <scope>NUCLEOTIDE SEQUENCE</scope>
    <source>
        <strain evidence="9">GVMAG-M-3300023184-17</strain>
    </source>
</reference>
<dbReference type="InterPro" id="IPR002433">
    <property type="entry name" value="Orn_de-COase"/>
</dbReference>